<dbReference type="AlphaFoldDB" id="A0A6C0AX50"/>
<accession>A0A6C0AX50</accession>
<dbReference type="EMBL" id="MN738766">
    <property type="protein sequence ID" value="QHS83841.1"/>
    <property type="molecule type" value="Genomic_DNA"/>
</dbReference>
<proteinExistence type="predicted"/>
<name>A0A6C0AX50_9ZZZZ</name>
<evidence type="ECO:0000313" key="1">
    <source>
        <dbReference type="EMBL" id="QHS83841.1"/>
    </source>
</evidence>
<reference evidence="1" key="1">
    <citation type="journal article" date="2020" name="Nature">
        <title>Giant virus diversity and host interactions through global metagenomics.</title>
        <authorList>
            <person name="Schulz F."/>
            <person name="Roux S."/>
            <person name="Paez-Espino D."/>
            <person name="Jungbluth S."/>
            <person name="Walsh D.A."/>
            <person name="Denef V.J."/>
            <person name="McMahon K.D."/>
            <person name="Konstantinidis K.T."/>
            <person name="Eloe-Fadrosh E.A."/>
            <person name="Kyrpides N.C."/>
            <person name="Woyke T."/>
        </authorList>
    </citation>
    <scope>NUCLEOTIDE SEQUENCE</scope>
    <source>
        <strain evidence="1">GVMAG-S-ERX555961-36</strain>
    </source>
</reference>
<sequence>MQCRCGGCGEWGHNNTKQKCPDHPDYKTYWANVSKDEDRKQAKKAADDAQAYLKRRYVGNKIKNDLKSRVTSSRNGCVIQVMNLLMEMRPIPTEIVDEFYRITSIDEYPNKCFWCKKELSSKDIVKEHIMPTCRSKHNIYGTNYIINIAPSCKDCNEKKSSKIGEELKVFLRERSWDEPNIEKFMTFIEENKKWYMADEPLKKFIEEKCEKISDFHSKMPKEIKDDLNILFH</sequence>
<dbReference type="Gene3D" id="1.10.30.50">
    <property type="match status" value="1"/>
</dbReference>
<organism evidence="1">
    <name type="scientific">viral metagenome</name>
    <dbReference type="NCBI Taxonomy" id="1070528"/>
    <lineage>
        <taxon>unclassified sequences</taxon>
        <taxon>metagenomes</taxon>
        <taxon>organismal metagenomes</taxon>
    </lineage>
</organism>
<protein>
    <submittedName>
        <fullName evidence="1">Uncharacterized protein</fullName>
    </submittedName>
</protein>